<dbReference type="InterPro" id="IPR025699">
    <property type="entry name" value="ABC2_memb-like"/>
</dbReference>
<dbReference type="Pfam" id="PF13346">
    <property type="entry name" value="ABC2_membrane_5"/>
    <property type="match status" value="1"/>
</dbReference>
<feature type="transmembrane region" description="Helical" evidence="1">
    <location>
        <begin position="161"/>
        <end position="186"/>
    </location>
</feature>
<keyword evidence="1" id="KW-0472">Membrane</keyword>
<gene>
    <name evidence="2" type="ORF">HD592_000723</name>
</gene>
<feature type="transmembrane region" description="Helical" evidence="1">
    <location>
        <begin position="12"/>
        <end position="32"/>
    </location>
</feature>
<name>A0A923E3E2_9ACTO</name>
<dbReference type="EMBL" id="JACHMK010000001">
    <property type="protein sequence ID" value="MBB6334158.1"/>
    <property type="molecule type" value="Genomic_DNA"/>
</dbReference>
<keyword evidence="3" id="KW-1185">Reference proteome</keyword>
<feature type="transmembrane region" description="Helical" evidence="1">
    <location>
        <begin position="79"/>
        <end position="105"/>
    </location>
</feature>
<feature type="transmembrane region" description="Helical" evidence="1">
    <location>
        <begin position="206"/>
        <end position="232"/>
    </location>
</feature>
<evidence type="ECO:0008006" key="4">
    <source>
        <dbReference type="Google" id="ProtNLM"/>
    </source>
</evidence>
<keyword evidence="1" id="KW-1133">Transmembrane helix</keyword>
<proteinExistence type="predicted"/>
<accession>A0A923E3E2</accession>
<keyword evidence="1" id="KW-0812">Transmembrane</keyword>
<organism evidence="2 3">
    <name type="scientific">Schaalia hyovaginalis</name>
    <dbReference type="NCBI Taxonomy" id="29316"/>
    <lineage>
        <taxon>Bacteria</taxon>
        <taxon>Bacillati</taxon>
        <taxon>Actinomycetota</taxon>
        <taxon>Actinomycetes</taxon>
        <taxon>Actinomycetales</taxon>
        <taxon>Actinomycetaceae</taxon>
        <taxon>Schaalia</taxon>
    </lineage>
</organism>
<dbReference type="AlphaFoldDB" id="A0A923E3E2"/>
<dbReference type="RefSeq" id="WP_184451948.1">
    <property type="nucleotide sequence ID" value="NZ_JACHMK010000001.1"/>
</dbReference>
<reference evidence="2" key="1">
    <citation type="submission" date="2020-08" db="EMBL/GenBank/DDBJ databases">
        <title>Sequencing the genomes of 1000 actinobacteria strains.</title>
        <authorList>
            <person name="Klenk H.-P."/>
        </authorList>
    </citation>
    <scope>NUCLEOTIDE SEQUENCE</scope>
    <source>
        <strain evidence="2">DSM 10695</strain>
    </source>
</reference>
<protein>
    <recommendedName>
        <fullName evidence="4">ABC-2 transporter permease</fullName>
    </recommendedName>
</protein>
<sequence length="240" mass="25067">MKKVIMTDLAITKVQLSLTAAVCLVLGIFMTAAMDTPLVIGAPLAIFLPYTLSLRLWANDDQNGWGLFHLAMPQARRSLIIGRYLETLSAMCVSFLLGSLVSWTYGLVITPTLPSGSDLDSVFTIASPTALGIFVCAVSALIAGISVALSTPLFAAIGAKGAAAFVPMLTMFALAFLIGGGSSFAASSGFGDRLRAVLPAALATPSGLLLFLLGAFTLLTLALLALSCAIAVKLYERREF</sequence>
<dbReference type="Proteomes" id="UP000617426">
    <property type="component" value="Unassembled WGS sequence"/>
</dbReference>
<evidence type="ECO:0000313" key="2">
    <source>
        <dbReference type="EMBL" id="MBB6334158.1"/>
    </source>
</evidence>
<feature type="transmembrane region" description="Helical" evidence="1">
    <location>
        <begin position="38"/>
        <end position="58"/>
    </location>
</feature>
<feature type="transmembrane region" description="Helical" evidence="1">
    <location>
        <begin position="125"/>
        <end position="149"/>
    </location>
</feature>
<comment type="caution">
    <text evidence="2">The sequence shown here is derived from an EMBL/GenBank/DDBJ whole genome shotgun (WGS) entry which is preliminary data.</text>
</comment>
<evidence type="ECO:0000313" key="3">
    <source>
        <dbReference type="Proteomes" id="UP000617426"/>
    </source>
</evidence>
<evidence type="ECO:0000256" key="1">
    <source>
        <dbReference type="SAM" id="Phobius"/>
    </source>
</evidence>